<organism evidence="2">
    <name type="scientific">Tetraodon nigroviridis</name>
    <name type="common">Spotted green pufferfish</name>
    <name type="synonym">Chelonodon nigroviridis</name>
    <dbReference type="NCBI Taxonomy" id="99883"/>
    <lineage>
        <taxon>Eukaryota</taxon>
        <taxon>Metazoa</taxon>
        <taxon>Chordata</taxon>
        <taxon>Craniata</taxon>
        <taxon>Vertebrata</taxon>
        <taxon>Euteleostomi</taxon>
        <taxon>Actinopterygii</taxon>
        <taxon>Neopterygii</taxon>
        <taxon>Teleostei</taxon>
        <taxon>Neoteleostei</taxon>
        <taxon>Acanthomorphata</taxon>
        <taxon>Eupercaria</taxon>
        <taxon>Tetraodontiformes</taxon>
        <taxon>Tetradontoidea</taxon>
        <taxon>Tetraodontidae</taxon>
        <taxon>Tetraodon</taxon>
    </lineage>
</organism>
<feature type="domain" description="PH" evidence="1">
    <location>
        <begin position="1"/>
        <end position="26"/>
    </location>
</feature>
<protein>
    <submittedName>
        <fullName evidence="2">(spotted green pufferfish) hypothetical protein</fullName>
    </submittedName>
</protein>
<dbReference type="AlphaFoldDB" id="Q4TEP7"/>
<sequence>MALVLHQADSPEDMHSWIKAISGAIVAHAALDARPTRWVSHVHGAAPSAQTSSQTPRVRECIARVFRMGLFTSITHSDGNFWFL</sequence>
<evidence type="ECO:0000313" key="2">
    <source>
        <dbReference type="EMBL" id="CAF88635.1"/>
    </source>
</evidence>
<name>Q4TEP7_TETNG</name>
<reference evidence="2" key="1">
    <citation type="journal article" date="2004" name="Nature">
        <title>Genome duplication in the teleost fish Tetraodon nigroviridis reveals the early vertebrate proto-karyotype.</title>
        <authorList>
            <person name="Jaillon O."/>
            <person name="Aury J.-M."/>
            <person name="Brunet F."/>
            <person name="Petit J.-L."/>
            <person name="Stange-Thomann N."/>
            <person name="Mauceli E."/>
            <person name="Bouneau L."/>
            <person name="Fischer C."/>
            <person name="Ozouf-Costaz C."/>
            <person name="Bernot A."/>
            <person name="Nicaud S."/>
            <person name="Jaffe D."/>
            <person name="Fisher S."/>
            <person name="Lutfalla G."/>
            <person name="Dossat C."/>
            <person name="Segurens B."/>
            <person name="Dasilva C."/>
            <person name="Salanoubat M."/>
            <person name="Levy M."/>
            <person name="Boudet N."/>
            <person name="Castellano S."/>
            <person name="Anthouard V."/>
            <person name="Jubin C."/>
            <person name="Castelli V."/>
            <person name="Katinka M."/>
            <person name="Vacherie B."/>
            <person name="Biemont C."/>
            <person name="Skalli Z."/>
            <person name="Cattolico L."/>
            <person name="Poulain J."/>
            <person name="De Berardinis V."/>
            <person name="Cruaud C."/>
            <person name="Duprat S."/>
            <person name="Brottier P."/>
            <person name="Coutanceau J.-P."/>
            <person name="Gouzy J."/>
            <person name="Parra G."/>
            <person name="Lardier G."/>
            <person name="Chapple C."/>
            <person name="McKernan K.J."/>
            <person name="McEwan P."/>
            <person name="Bosak S."/>
            <person name="Kellis M."/>
            <person name="Volff J.-N."/>
            <person name="Guigo R."/>
            <person name="Zody M.C."/>
            <person name="Mesirov J."/>
            <person name="Lindblad-Toh K."/>
            <person name="Birren B."/>
            <person name="Nusbaum C."/>
            <person name="Kahn D."/>
            <person name="Robinson-Rechavi M."/>
            <person name="Laudet V."/>
            <person name="Schachter V."/>
            <person name="Quetier F."/>
            <person name="Saurin W."/>
            <person name="Scarpelli C."/>
            <person name="Wincker P."/>
            <person name="Lander E.S."/>
            <person name="Weissenbach J."/>
            <person name="Roest Crollius H."/>
        </authorList>
    </citation>
    <scope>NUCLEOTIDE SEQUENCE [LARGE SCALE GENOMIC DNA]</scope>
</reference>
<dbReference type="KEGG" id="tng:GSTEN00002135G001"/>
<dbReference type="EMBL" id="CAAE01005202">
    <property type="protein sequence ID" value="CAF88635.1"/>
    <property type="molecule type" value="Genomic_DNA"/>
</dbReference>
<dbReference type="InterPro" id="IPR001849">
    <property type="entry name" value="PH_domain"/>
</dbReference>
<gene>
    <name evidence="2" type="ORF">GSTENG00002135001</name>
</gene>
<accession>Q4TEP7</accession>
<dbReference type="PROSITE" id="PS50003">
    <property type="entry name" value="PH_DOMAIN"/>
    <property type="match status" value="1"/>
</dbReference>
<dbReference type="SUPFAM" id="SSF50729">
    <property type="entry name" value="PH domain-like"/>
    <property type="match status" value="1"/>
</dbReference>
<dbReference type="OrthoDB" id="185175at2759"/>
<evidence type="ECO:0000259" key="1">
    <source>
        <dbReference type="PROSITE" id="PS50003"/>
    </source>
</evidence>
<proteinExistence type="predicted"/>
<reference evidence="2" key="2">
    <citation type="submission" date="2004-02" db="EMBL/GenBank/DDBJ databases">
        <authorList>
            <consortium name="Genoscope"/>
            <consortium name="Whitehead Institute Centre for Genome Research"/>
        </authorList>
    </citation>
    <scope>NUCLEOTIDE SEQUENCE</scope>
</reference>
<comment type="caution">
    <text evidence="2">The sequence shown here is derived from an EMBL/GenBank/DDBJ whole genome shotgun (WGS) entry which is preliminary data.</text>
</comment>